<protein>
    <submittedName>
        <fullName evidence="1">Uncharacterized protein</fullName>
    </submittedName>
</protein>
<sequence>MKLALKFYFFLFVHFCQLTWMPSQQLVVAVRAQDQTHSPLLGSSGRAGRQPAPLWVRMADTALALWNSSGPGNSWNYERGVLLYGIQRMWVATSDVKYFHFLQNRTDDFLTDNGSIPTYRLQDYRLDSIRPGVNVLFLYKYTQIEKYRIAATLLREQMTSQPRTRQGGYWHKFVCPWQMWLDGLFMAEPFRAEYALLFNETYDELNDIAMQFIWMEENARDNNTGLLYHGWDESKLQAWANPITGTSSVFWGRAMGWYAMALVDSLDFFPFDHPKRDDLVQILQRLALAVAKVQDPNSAVWWQVLDQGGQLGNYLESSVSCMFVYALAKSVRKGYLSPHYLLVAKTGYEGIKAQFIQLGPNRGVNLTHTVASIGLGGNPYNYGTYESYISAKVVTNDPKGIGPFLLASLELWT</sequence>
<evidence type="ECO:0000313" key="2">
    <source>
        <dbReference type="Proteomes" id="UP001162992"/>
    </source>
</evidence>
<evidence type="ECO:0000313" key="1">
    <source>
        <dbReference type="EMBL" id="KAJ7519310.1"/>
    </source>
</evidence>
<organism evidence="1 2">
    <name type="scientific">Diphasiastrum complanatum</name>
    <name type="common">Issler's clubmoss</name>
    <name type="synonym">Lycopodium complanatum</name>
    <dbReference type="NCBI Taxonomy" id="34168"/>
    <lineage>
        <taxon>Eukaryota</taxon>
        <taxon>Viridiplantae</taxon>
        <taxon>Streptophyta</taxon>
        <taxon>Embryophyta</taxon>
        <taxon>Tracheophyta</taxon>
        <taxon>Lycopodiopsida</taxon>
        <taxon>Lycopodiales</taxon>
        <taxon>Lycopodiaceae</taxon>
        <taxon>Lycopodioideae</taxon>
        <taxon>Diphasiastrum</taxon>
    </lineage>
</organism>
<name>A0ACC2AP30_DIPCM</name>
<gene>
    <name evidence="1" type="ORF">O6H91_20G033300</name>
</gene>
<dbReference type="EMBL" id="CM055111">
    <property type="protein sequence ID" value="KAJ7519310.1"/>
    <property type="molecule type" value="Genomic_DNA"/>
</dbReference>
<proteinExistence type="predicted"/>
<keyword evidence="2" id="KW-1185">Reference proteome</keyword>
<dbReference type="Proteomes" id="UP001162992">
    <property type="component" value="Chromosome 20"/>
</dbReference>
<accession>A0ACC2AP30</accession>
<reference evidence="2" key="1">
    <citation type="journal article" date="2024" name="Proc. Natl. Acad. Sci. U.S.A.">
        <title>Extraordinary preservation of gene collinearity over three hundred million years revealed in homosporous lycophytes.</title>
        <authorList>
            <person name="Li C."/>
            <person name="Wickell D."/>
            <person name="Kuo L.Y."/>
            <person name="Chen X."/>
            <person name="Nie B."/>
            <person name="Liao X."/>
            <person name="Peng D."/>
            <person name="Ji J."/>
            <person name="Jenkins J."/>
            <person name="Williams M."/>
            <person name="Shu S."/>
            <person name="Plott C."/>
            <person name="Barry K."/>
            <person name="Rajasekar S."/>
            <person name="Grimwood J."/>
            <person name="Han X."/>
            <person name="Sun S."/>
            <person name="Hou Z."/>
            <person name="He W."/>
            <person name="Dai G."/>
            <person name="Sun C."/>
            <person name="Schmutz J."/>
            <person name="Leebens-Mack J.H."/>
            <person name="Li F.W."/>
            <person name="Wang L."/>
        </authorList>
    </citation>
    <scope>NUCLEOTIDE SEQUENCE [LARGE SCALE GENOMIC DNA]</scope>
    <source>
        <strain evidence="2">cv. PW_Plant_1</strain>
    </source>
</reference>
<comment type="caution">
    <text evidence="1">The sequence shown here is derived from an EMBL/GenBank/DDBJ whole genome shotgun (WGS) entry which is preliminary data.</text>
</comment>